<dbReference type="InterPro" id="IPR006710">
    <property type="entry name" value="Glyco_hydro_43"/>
</dbReference>
<dbReference type="CDD" id="cd18617">
    <property type="entry name" value="GH43_XynB-like"/>
    <property type="match status" value="1"/>
</dbReference>
<accession>C6XPL0</accession>
<keyword evidence="7" id="KW-0732">Signal</keyword>
<comment type="similarity">
    <text evidence="1 6">Belongs to the glycosyl hydrolase 43 family.</text>
</comment>
<evidence type="ECO:0000256" key="5">
    <source>
        <dbReference type="PIRSR" id="PIRSR606710-2"/>
    </source>
</evidence>
<keyword evidence="2 6" id="KW-0378">Hydrolase</keyword>
<dbReference type="STRING" id="582402.Hbal_2600"/>
<evidence type="ECO:0000256" key="7">
    <source>
        <dbReference type="SAM" id="SignalP"/>
    </source>
</evidence>
<dbReference type="Proteomes" id="UP000002745">
    <property type="component" value="Chromosome"/>
</dbReference>
<protein>
    <submittedName>
        <fullName evidence="9">Xylan 1,4-beta-xylosidase</fullName>
        <ecNumber evidence="9">3.2.1.37</ecNumber>
    </submittedName>
</protein>
<dbReference type="CAZy" id="GH43">
    <property type="family name" value="Glycoside Hydrolase Family 43"/>
</dbReference>
<dbReference type="OrthoDB" id="9801455at2"/>
<dbReference type="KEGG" id="hba:Hbal_2600"/>
<feature type="site" description="Important for catalytic activity, responsible for pKa modulation of the active site Glu and correct orientation of both the proton donor and substrate" evidence="5">
    <location>
        <position position="189"/>
    </location>
</feature>
<feature type="domain" description="Beta-xylosidase C-terminal Concanavalin A-like" evidence="8">
    <location>
        <begin position="397"/>
        <end position="579"/>
    </location>
</feature>
<dbReference type="SUPFAM" id="SSF75005">
    <property type="entry name" value="Arabinanase/levansucrase/invertase"/>
    <property type="match status" value="1"/>
</dbReference>
<feature type="active site" description="Proton acceptor" evidence="4">
    <location>
        <position position="81"/>
    </location>
</feature>
<evidence type="ECO:0000256" key="1">
    <source>
        <dbReference type="ARBA" id="ARBA00009865"/>
    </source>
</evidence>
<dbReference type="Gene3D" id="2.60.120.200">
    <property type="match status" value="1"/>
</dbReference>
<feature type="active site" description="Proton donor" evidence="4">
    <location>
        <position position="253"/>
    </location>
</feature>
<feature type="chain" id="PRO_5002973040" evidence="7">
    <location>
        <begin position="22"/>
        <end position="580"/>
    </location>
</feature>
<evidence type="ECO:0000313" key="10">
    <source>
        <dbReference type="Proteomes" id="UP000002745"/>
    </source>
</evidence>
<dbReference type="Pfam" id="PF04616">
    <property type="entry name" value="Glyco_hydro_43"/>
    <property type="match status" value="1"/>
</dbReference>
<dbReference type="AlphaFoldDB" id="C6XPL0"/>
<gene>
    <name evidence="9" type="ordered locus">Hbal_2600</name>
</gene>
<dbReference type="EC" id="3.2.1.37" evidence="9"/>
<proteinExistence type="inferred from homology"/>
<dbReference type="PANTHER" id="PTHR42812">
    <property type="entry name" value="BETA-XYLOSIDASE"/>
    <property type="match status" value="1"/>
</dbReference>
<dbReference type="InterPro" id="IPR023296">
    <property type="entry name" value="Glyco_hydro_beta-prop_sf"/>
</dbReference>
<dbReference type="GO" id="GO:0009044">
    <property type="term" value="F:xylan 1,4-beta-xylosidase activity"/>
    <property type="evidence" value="ECO:0007669"/>
    <property type="project" value="UniProtKB-EC"/>
</dbReference>
<evidence type="ECO:0000313" key="9">
    <source>
        <dbReference type="EMBL" id="ACT60275.1"/>
    </source>
</evidence>
<dbReference type="Gene3D" id="2.115.10.20">
    <property type="entry name" value="Glycosyl hydrolase domain, family 43"/>
    <property type="match status" value="1"/>
</dbReference>
<dbReference type="RefSeq" id="WP_015828425.1">
    <property type="nucleotide sequence ID" value="NC_012982.1"/>
</dbReference>
<sequence length="580" mass="64647">MSFLIKCCAGAALAFCSLVVANCSDTKSEIAAKTSSDAEDSNVETAAIFERFEYEGRDPEYLIGKSENEYWNPILPGSYPDPTIMRVEDDYYLALSSFGYFPGLPVFHSKDLVNWSLVSNAIDRPGMLDIDSVSFSRRGVWGPTIEYHNGRYSIASACSDCGGNFIVTADRPEGPWSDPIWLTDVGGFDPMLYFEGDKGWLLYHADPPGGPQYKAHGAIWIQEIDPVSFDRLSEPHMIVDRGSNVEEEPIYVEGPHIYKVDDYYFLSIAEGGTGLQHRQVVFRSKDLLGPYEPYENNPILSQAGLPFDQPNRITTTGHADLVETQNGDWWAVFLGTRNYTEKDYSAGRETYLMPVSWETGWPVIMSNDQRMPHKMPKPDLPEFVADGALLRGNFEIKDEFDTELGDDWVFIRAPETTWWETGEGELIIHPNGERLDNGRQPSIVSRRIQHNFFTAKTEVSLSASNSETEAGLVIYKSNLAYFTLGLVNNELGQAVLRLRERAGKDDVVGGRVLVEKVLGKTGDDNVELSIEMDGAIISFFYTYGDGVPQPLLVNGDASIVSPIRSWDFIGAMIGLYAAAE</sequence>
<dbReference type="HOGENOM" id="CLU_016508_2_2_5"/>
<dbReference type="GO" id="GO:0005975">
    <property type="term" value="P:carbohydrate metabolic process"/>
    <property type="evidence" value="ECO:0007669"/>
    <property type="project" value="InterPro"/>
</dbReference>
<keyword evidence="3 6" id="KW-0326">Glycosidase</keyword>
<evidence type="ECO:0000256" key="2">
    <source>
        <dbReference type="ARBA" id="ARBA00022801"/>
    </source>
</evidence>
<dbReference type="PANTHER" id="PTHR42812:SF12">
    <property type="entry name" value="BETA-XYLOSIDASE-RELATED"/>
    <property type="match status" value="1"/>
</dbReference>
<dbReference type="EMBL" id="CP001678">
    <property type="protein sequence ID" value="ACT60275.1"/>
    <property type="molecule type" value="Genomic_DNA"/>
</dbReference>
<evidence type="ECO:0000256" key="6">
    <source>
        <dbReference type="RuleBase" id="RU361187"/>
    </source>
</evidence>
<dbReference type="Pfam" id="PF17851">
    <property type="entry name" value="GH43_C2"/>
    <property type="match status" value="1"/>
</dbReference>
<dbReference type="eggNOG" id="COG3507">
    <property type="taxonomic scope" value="Bacteria"/>
</dbReference>
<dbReference type="SUPFAM" id="SSF49899">
    <property type="entry name" value="Concanavalin A-like lectins/glucanases"/>
    <property type="match status" value="1"/>
</dbReference>
<reference evidence="10" key="1">
    <citation type="journal article" date="2011" name="J. Bacteriol.">
        <title>Genome sequences of eight morphologically diverse alphaproteobacteria.</title>
        <authorList>
            <consortium name="US DOE Joint Genome Institute"/>
            <person name="Brown P.J."/>
            <person name="Kysela D.T."/>
            <person name="Buechlein A."/>
            <person name="Hemmerich C."/>
            <person name="Brun Y.V."/>
        </authorList>
    </citation>
    <scope>NUCLEOTIDE SEQUENCE [LARGE SCALE GENOMIC DNA]</scope>
    <source>
        <strain evidence="10">ATCC 49814 / DSM 5838 / IFAM 1418</strain>
    </source>
</reference>
<dbReference type="InterPro" id="IPR041542">
    <property type="entry name" value="GH43_C2"/>
</dbReference>
<feature type="signal peptide" evidence="7">
    <location>
        <begin position="1"/>
        <end position="21"/>
    </location>
</feature>
<evidence type="ECO:0000256" key="4">
    <source>
        <dbReference type="PIRSR" id="PIRSR606710-1"/>
    </source>
</evidence>
<organism evidence="9 10">
    <name type="scientific">Hirschia baltica (strain ATCC 49814 / DSM 5838 / IFAM 1418)</name>
    <dbReference type="NCBI Taxonomy" id="582402"/>
    <lineage>
        <taxon>Bacteria</taxon>
        <taxon>Pseudomonadati</taxon>
        <taxon>Pseudomonadota</taxon>
        <taxon>Alphaproteobacteria</taxon>
        <taxon>Hyphomonadales</taxon>
        <taxon>Hyphomonadaceae</taxon>
        <taxon>Hirschia</taxon>
    </lineage>
</organism>
<name>C6XPL0_HIRBI</name>
<dbReference type="InterPro" id="IPR051795">
    <property type="entry name" value="Glycosyl_Hydrlase_43"/>
</dbReference>
<evidence type="ECO:0000259" key="8">
    <source>
        <dbReference type="Pfam" id="PF17851"/>
    </source>
</evidence>
<keyword evidence="10" id="KW-1185">Reference proteome</keyword>
<evidence type="ECO:0000256" key="3">
    <source>
        <dbReference type="ARBA" id="ARBA00023295"/>
    </source>
</evidence>
<dbReference type="InterPro" id="IPR013320">
    <property type="entry name" value="ConA-like_dom_sf"/>
</dbReference>